<accession>A0A268RED2</accession>
<dbReference type="SUPFAM" id="SSF54106">
    <property type="entry name" value="LysM domain"/>
    <property type="match status" value="1"/>
</dbReference>
<dbReference type="Proteomes" id="UP000216133">
    <property type="component" value="Unassembled WGS sequence"/>
</dbReference>
<comment type="caution">
    <text evidence="2">The sequence shown here is derived from an EMBL/GenBank/DDBJ whole genome shotgun (WGS) entry which is preliminary data.</text>
</comment>
<feature type="non-terminal residue" evidence="2">
    <location>
        <position position="1"/>
    </location>
</feature>
<dbReference type="SMART" id="SM00257">
    <property type="entry name" value="LysM"/>
    <property type="match status" value="1"/>
</dbReference>
<name>A0A268RED2_SHOCL</name>
<feature type="domain" description="LysM" evidence="1">
    <location>
        <begin position="17"/>
        <end position="61"/>
    </location>
</feature>
<protein>
    <recommendedName>
        <fullName evidence="1">LysM domain-containing protein</fullName>
    </recommendedName>
</protein>
<sequence length="67" mass="7722">TEFFARKEESEEHVKLKVCIVQNGDTIDAIAERYDIPAQQLLRVNHLEINQDIYEGQVLYIPVAVAH</sequence>
<dbReference type="EMBL" id="NPBS01000380">
    <property type="protein sequence ID" value="PAF18593.1"/>
    <property type="molecule type" value="Genomic_DNA"/>
</dbReference>
<evidence type="ECO:0000313" key="2">
    <source>
        <dbReference type="EMBL" id="PAF18593.1"/>
    </source>
</evidence>
<evidence type="ECO:0000313" key="3">
    <source>
        <dbReference type="Proteomes" id="UP000216133"/>
    </source>
</evidence>
<dbReference type="AlphaFoldDB" id="A0A268RED2"/>
<organism evidence="2 3">
    <name type="scientific">Shouchella clausii</name>
    <name type="common">Alkalihalobacillus clausii</name>
    <dbReference type="NCBI Taxonomy" id="79880"/>
    <lineage>
        <taxon>Bacteria</taxon>
        <taxon>Bacillati</taxon>
        <taxon>Bacillota</taxon>
        <taxon>Bacilli</taxon>
        <taxon>Bacillales</taxon>
        <taxon>Bacillaceae</taxon>
        <taxon>Shouchella</taxon>
    </lineage>
</organism>
<gene>
    <name evidence="2" type="ORF">CHH61_23635</name>
</gene>
<dbReference type="PROSITE" id="PS51782">
    <property type="entry name" value="LYSM"/>
    <property type="match status" value="1"/>
</dbReference>
<dbReference type="CDD" id="cd00118">
    <property type="entry name" value="LysM"/>
    <property type="match status" value="1"/>
</dbReference>
<dbReference type="InterPro" id="IPR036779">
    <property type="entry name" value="LysM_dom_sf"/>
</dbReference>
<dbReference type="RefSeq" id="WP_143118031.1">
    <property type="nucleotide sequence ID" value="NZ_NPBS01000380.1"/>
</dbReference>
<reference evidence="2 3" key="1">
    <citation type="submission" date="2017-07" db="EMBL/GenBank/DDBJ databases">
        <title>Isolation and whole genome analysis of endospore-forming bacteria from heroin.</title>
        <authorList>
            <person name="Kalinowski J."/>
            <person name="Ahrens B."/>
            <person name="Al-Dilaimi A."/>
            <person name="Winkler A."/>
            <person name="Wibberg D."/>
            <person name="Schleenbecker U."/>
            <person name="Ruckert C."/>
            <person name="Wolfel R."/>
            <person name="Grass G."/>
        </authorList>
    </citation>
    <scope>NUCLEOTIDE SEQUENCE [LARGE SCALE GENOMIC DNA]</scope>
    <source>
        <strain evidence="2 3">7523-2</strain>
    </source>
</reference>
<dbReference type="Gene3D" id="3.10.350.10">
    <property type="entry name" value="LysM domain"/>
    <property type="match status" value="1"/>
</dbReference>
<dbReference type="InterPro" id="IPR018392">
    <property type="entry name" value="LysM"/>
</dbReference>
<dbReference type="Pfam" id="PF01476">
    <property type="entry name" value="LysM"/>
    <property type="match status" value="1"/>
</dbReference>
<proteinExistence type="predicted"/>
<evidence type="ECO:0000259" key="1">
    <source>
        <dbReference type="PROSITE" id="PS51782"/>
    </source>
</evidence>